<name>A0A7J9ICV7_9ROSI</name>
<evidence type="ECO:0000313" key="2">
    <source>
        <dbReference type="Proteomes" id="UP000593560"/>
    </source>
</evidence>
<reference evidence="1 2" key="1">
    <citation type="journal article" date="2019" name="Genome Biol. Evol.">
        <title>Insights into the evolution of the New World diploid cottons (Gossypium, subgenus Houzingenia) based on genome sequencing.</title>
        <authorList>
            <person name="Grover C.E."/>
            <person name="Arick M.A. 2nd"/>
            <person name="Thrash A."/>
            <person name="Conover J.L."/>
            <person name="Sanders W.S."/>
            <person name="Peterson D.G."/>
            <person name="Frelichowski J.E."/>
            <person name="Scheffler J.A."/>
            <person name="Scheffler B.E."/>
            <person name="Wendel J.F."/>
        </authorList>
    </citation>
    <scope>NUCLEOTIDE SEQUENCE [LARGE SCALE GENOMIC DNA]</scope>
    <source>
        <strain evidence="1">0</strain>
        <tissue evidence="1">Leaf</tissue>
    </source>
</reference>
<dbReference type="AlphaFoldDB" id="A0A7J9ICV7"/>
<gene>
    <name evidence="1" type="ORF">Gohar_025659</name>
</gene>
<proteinExistence type="predicted"/>
<organism evidence="1 2">
    <name type="scientific">Gossypium harknessii</name>
    <dbReference type="NCBI Taxonomy" id="34285"/>
    <lineage>
        <taxon>Eukaryota</taxon>
        <taxon>Viridiplantae</taxon>
        <taxon>Streptophyta</taxon>
        <taxon>Embryophyta</taxon>
        <taxon>Tracheophyta</taxon>
        <taxon>Spermatophyta</taxon>
        <taxon>Magnoliopsida</taxon>
        <taxon>eudicotyledons</taxon>
        <taxon>Gunneridae</taxon>
        <taxon>Pentapetalae</taxon>
        <taxon>rosids</taxon>
        <taxon>malvids</taxon>
        <taxon>Malvales</taxon>
        <taxon>Malvaceae</taxon>
        <taxon>Malvoideae</taxon>
        <taxon>Gossypium</taxon>
    </lineage>
</organism>
<dbReference type="OrthoDB" id="1713249at2759"/>
<dbReference type="EMBL" id="JABFAD010332443">
    <property type="protein sequence ID" value="MBA0819962.1"/>
    <property type="molecule type" value="Genomic_DNA"/>
</dbReference>
<comment type="caution">
    <text evidence="1">The sequence shown here is derived from an EMBL/GenBank/DDBJ whole genome shotgun (WGS) entry which is preliminary data.</text>
</comment>
<keyword evidence="2" id="KW-1185">Reference proteome</keyword>
<accession>A0A7J9ICV7</accession>
<evidence type="ECO:0000313" key="1">
    <source>
        <dbReference type="EMBL" id="MBA0819962.1"/>
    </source>
</evidence>
<sequence>MQKGIVMQKASLRELEGTCITHAKSKKISHKYSTIVGIQ</sequence>
<protein>
    <submittedName>
        <fullName evidence="1">Uncharacterized protein</fullName>
    </submittedName>
</protein>
<dbReference type="Proteomes" id="UP000593560">
    <property type="component" value="Unassembled WGS sequence"/>
</dbReference>